<dbReference type="EMBL" id="BSOJ01000006">
    <property type="protein sequence ID" value="GLR25470.1"/>
    <property type="molecule type" value="Genomic_DNA"/>
</dbReference>
<keyword evidence="7" id="KW-0998">Cell outer membrane</keyword>
<evidence type="ECO:0000313" key="9">
    <source>
        <dbReference type="EMBL" id="GLR25470.1"/>
    </source>
</evidence>
<dbReference type="Proteomes" id="UP001156664">
    <property type="component" value="Unassembled WGS sequence"/>
</dbReference>
<feature type="chain" id="PRO_5045990771" description="Long-chain fatty acid transporter" evidence="8">
    <location>
        <begin position="28"/>
        <end position="444"/>
    </location>
</feature>
<reference evidence="10" key="1">
    <citation type="journal article" date="2019" name="Int. J. Syst. Evol. Microbiol.">
        <title>The Global Catalogue of Microorganisms (GCM) 10K type strain sequencing project: providing services to taxonomists for standard genome sequencing and annotation.</title>
        <authorList>
            <consortium name="The Broad Institute Genomics Platform"/>
            <consortium name="The Broad Institute Genome Sequencing Center for Infectious Disease"/>
            <person name="Wu L."/>
            <person name="Ma J."/>
        </authorList>
    </citation>
    <scope>NUCLEOTIDE SEQUENCE [LARGE SCALE GENOMIC DNA]</scope>
    <source>
        <strain evidence="10">NBRC 105857</strain>
    </source>
</reference>
<evidence type="ECO:0000256" key="7">
    <source>
        <dbReference type="ARBA" id="ARBA00023237"/>
    </source>
</evidence>
<dbReference type="InterPro" id="IPR005017">
    <property type="entry name" value="OMPP1/FadL/TodX"/>
</dbReference>
<comment type="similarity">
    <text evidence="2">Belongs to the OmpP1/FadL family.</text>
</comment>
<proteinExistence type="inferred from homology"/>
<keyword evidence="10" id="KW-1185">Reference proteome</keyword>
<dbReference type="PANTHER" id="PTHR35093:SF8">
    <property type="entry name" value="OUTER MEMBRANE PROTEIN NMB0088-RELATED"/>
    <property type="match status" value="1"/>
</dbReference>
<evidence type="ECO:0000256" key="5">
    <source>
        <dbReference type="ARBA" id="ARBA00022729"/>
    </source>
</evidence>
<evidence type="ECO:0000256" key="8">
    <source>
        <dbReference type="SAM" id="SignalP"/>
    </source>
</evidence>
<comment type="subcellular location">
    <subcellularLocation>
        <location evidence="1">Cell outer membrane</location>
        <topology evidence="1">Multi-pass membrane protein</topology>
    </subcellularLocation>
</comment>
<evidence type="ECO:0000256" key="3">
    <source>
        <dbReference type="ARBA" id="ARBA00022452"/>
    </source>
</evidence>
<dbReference type="PANTHER" id="PTHR35093">
    <property type="entry name" value="OUTER MEMBRANE PROTEIN NMB0088-RELATED"/>
    <property type="match status" value="1"/>
</dbReference>
<sequence>MKLSILRCIGLGLGFAATCAVGPSAWATNGYFSHGYGTKAKGRGGVALAIPDDAMAGANNPALFLKLDNRLDVGVDAFMPLRGASRTNGPLGGLYNFEERSSSNQFNIPDVGYSRRLNDRMVFGLSIYGNGGLNTDYKQGDSAKSCLSPANPLAGIYAGNPFCGKGPAGVDLAQLVVAPALAYKINDHHAVGFEPLLVYQTFAAEGLQLFRDAGYSSDAAHVTNNDHDSSTGIGYRLGYLGTFGRLSVGAAYSPRINMSKFKKYAGLFADQGDFDIPANYGVGFAWKATPKWLFGVDYNRVNYSDVPSVGNSSRTARQNYTGSACLGATNGPGFGWSDVHTLKFGAEYAATDKLTLRGGFNVGDNPVSSRDVTFNILAPGVIRKHYTLGATYDWSKKLELSAHYMLAPRETVTGPSALPLPIGSPVESIDMRQQSLSVSVGYKY</sequence>
<evidence type="ECO:0000256" key="2">
    <source>
        <dbReference type="ARBA" id="ARBA00008163"/>
    </source>
</evidence>
<comment type="caution">
    <text evidence="9">The sequence shown here is derived from an EMBL/GenBank/DDBJ whole genome shotgun (WGS) entry which is preliminary data.</text>
</comment>
<keyword evidence="6" id="KW-0472">Membrane</keyword>
<protein>
    <recommendedName>
        <fullName evidence="11">Long-chain fatty acid transporter</fullName>
    </recommendedName>
</protein>
<organism evidence="9 10">
    <name type="scientific">Limnobacter litoralis</name>
    <dbReference type="NCBI Taxonomy" id="481366"/>
    <lineage>
        <taxon>Bacteria</taxon>
        <taxon>Pseudomonadati</taxon>
        <taxon>Pseudomonadota</taxon>
        <taxon>Betaproteobacteria</taxon>
        <taxon>Burkholderiales</taxon>
        <taxon>Burkholderiaceae</taxon>
        <taxon>Limnobacter</taxon>
    </lineage>
</organism>
<keyword evidence="5 8" id="KW-0732">Signal</keyword>
<evidence type="ECO:0008006" key="11">
    <source>
        <dbReference type="Google" id="ProtNLM"/>
    </source>
</evidence>
<evidence type="ECO:0000313" key="10">
    <source>
        <dbReference type="Proteomes" id="UP001156664"/>
    </source>
</evidence>
<evidence type="ECO:0000256" key="1">
    <source>
        <dbReference type="ARBA" id="ARBA00004571"/>
    </source>
</evidence>
<feature type="signal peptide" evidence="8">
    <location>
        <begin position="1"/>
        <end position="27"/>
    </location>
</feature>
<dbReference type="Pfam" id="PF03349">
    <property type="entry name" value="Toluene_X"/>
    <property type="match status" value="1"/>
</dbReference>
<keyword evidence="4" id="KW-0812">Transmembrane</keyword>
<evidence type="ECO:0000256" key="4">
    <source>
        <dbReference type="ARBA" id="ARBA00022692"/>
    </source>
</evidence>
<keyword evidence="3" id="KW-1134">Transmembrane beta strand</keyword>
<gene>
    <name evidence="9" type="ORF">GCM10007875_05580</name>
</gene>
<dbReference type="SUPFAM" id="SSF56935">
    <property type="entry name" value="Porins"/>
    <property type="match status" value="1"/>
</dbReference>
<name>A0ABQ5YQ44_9BURK</name>
<dbReference type="RefSeq" id="WP_284279821.1">
    <property type="nucleotide sequence ID" value="NZ_BSOJ01000006.1"/>
</dbReference>
<accession>A0ABQ5YQ44</accession>
<evidence type="ECO:0000256" key="6">
    <source>
        <dbReference type="ARBA" id="ARBA00023136"/>
    </source>
</evidence>
<dbReference type="Gene3D" id="2.40.160.60">
    <property type="entry name" value="Outer membrane protein transport protein (OMPP1/FadL/TodX)"/>
    <property type="match status" value="1"/>
</dbReference>